<evidence type="ECO:0000313" key="1">
    <source>
        <dbReference type="EMBL" id="KAI5669798.1"/>
    </source>
</evidence>
<dbReference type="Proteomes" id="UP001060085">
    <property type="component" value="Linkage Group LG04"/>
</dbReference>
<reference evidence="2" key="1">
    <citation type="journal article" date="2023" name="Nat. Plants">
        <title>Single-cell RNA sequencing provides a high-resolution roadmap for understanding the multicellular compartmentation of specialized metabolism.</title>
        <authorList>
            <person name="Sun S."/>
            <person name="Shen X."/>
            <person name="Li Y."/>
            <person name="Li Y."/>
            <person name="Wang S."/>
            <person name="Li R."/>
            <person name="Zhang H."/>
            <person name="Shen G."/>
            <person name="Guo B."/>
            <person name="Wei J."/>
            <person name="Xu J."/>
            <person name="St-Pierre B."/>
            <person name="Chen S."/>
            <person name="Sun C."/>
        </authorList>
    </citation>
    <scope>NUCLEOTIDE SEQUENCE [LARGE SCALE GENOMIC DNA]</scope>
</reference>
<gene>
    <name evidence="1" type="ORF">M9H77_19651</name>
</gene>
<sequence length="356" mass="39727">MGRKITTLRELIGAIKDKASLSKAAIISKPQTLSLNLAVLRVTTHSPAAVPPDDHHLSALLSLGDGSRSTASAVISSLMDRLHRTGNSTVALKCLLTIHHIIKRGPFILQDQLSIFPANGGYNYLKLSAFRDGANAFTLVLSGWVRWYARYIESLLSTSRVLGYFLCSISNTIQREKLEEDKISSCLNQDLIRDVDSLVGVIEELCKVPDPRFLEGNKLLYEIITLLTNDYLSTVNEILPRLSEFNERLSCLSFGESVELVCALKRLKDSKEKLSVIFIVKKPSIETLWSLIDELKDKIEKLKVYNKEERKLLLTWGKNEKGSESARFGGRVVKSNDSVAFPSGRILVNKLSFDGF</sequence>
<proteinExistence type="predicted"/>
<keyword evidence="2" id="KW-1185">Reference proteome</keyword>
<name>A0ACC0BAZ6_CATRO</name>
<protein>
    <submittedName>
        <fullName evidence="1">Uncharacterized protein</fullName>
    </submittedName>
</protein>
<dbReference type="EMBL" id="CM044704">
    <property type="protein sequence ID" value="KAI5669798.1"/>
    <property type="molecule type" value="Genomic_DNA"/>
</dbReference>
<evidence type="ECO:0000313" key="2">
    <source>
        <dbReference type="Proteomes" id="UP001060085"/>
    </source>
</evidence>
<comment type="caution">
    <text evidence="1">The sequence shown here is derived from an EMBL/GenBank/DDBJ whole genome shotgun (WGS) entry which is preliminary data.</text>
</comment>
<accession>A0ACC0BAZ6</accession>
<organism evidence="1 2">
    <name type="scientific">Catharanthus roseus</name>
    <name type="common">Madagascar periwinkle</name>
    <name type="synonym">Vinca rosea</name>
    <dbReference type="NCBI Taxonomy" id="4058"/>
    <lineage>
        <taxon>Eukaryota</taxon>
        <taxon>Viridiplantae</taxon>
        <taxon>Streptophyta</taxon>
        <taxon>Embryophyta</taxon>
        <taxon>Tracheophyta</taxon>
        <taxon>Spermatophyta</taxon>
        <taxon>Magnoliopsida</taxon>
        <taxon>eudicotyledons</taxon>
        <taxon>Gunneridae</taxon>
        <taxon>Pentapetalae</taxon>
        <taxon>asterids</taxon>
        <taxon>lamiids</taxon>
        <taxon>Gentianales</taxon>
        <taxon>Apocynaceae</taxon>
        <taxon>Rauvolfioideae</taxon>
        <taxon>Vinceae</taxon>
        <taxon>Catharanthinae</taxon>
        <taxon>Catharanthus</taxon>
    </lineage>
</organism>